<evidence type="ECO:0000256" key="1">
    <source>
        <dbReference type="PROSITE-ProRule" id="PRU00042"/>
    </source>
</evidence>
<reference evidence="3" key="1">
    <citation type="submission" date="2021-01" db="EMBL/GenBank/DDBJ databases">
        <authorList>
            <person name="Corre E."/>
            <person name="Pelletier E."/>
            <person name="Niang G."/>
            <person name="Scheremetjew M."/>
            <person name="Finn R."/>
            <person name="Kale V."/>
            <person name="Holt S."/>
            <person name="Cochrane G."/>
            <person name="Meng A."/>
            <person name="Brown T."/>
            <person name="Cohen L."/>
        </authorList>
    </citation>
    <scope>NUCLEOTIDE SEQUENCE</scope>
    <source>
        <strain evidence="3">OF101</strain>
    </source>
</reference>
<organism evidence="3">
    <name type="scientific">Alexandrium catenella</name>
    <name type="common">Red tide dinoflagellate</name>
    <name type="synonym">Gonyaulax catenella</name>
    <dbReference type="NCBI Taxonomy" id="2925"/>
    <lineage>
        <taxon>Eukaryota</taxon>
        <taxon>Sar</taxon>
        <taxon>Alveolata</taxon>
        <taxon>Dinophyceae</taxon>
        <taxon>Gonyaulacales</taxon>
        <taxon>Pyrocystaceae</taxon>
        <taxon>Alexandrium</taxon>
    </lineage>
</organism>
<dbReference type="GO" id="GO:0008270">
    <property type="term" value="F:zinc ion binding"/>
    <property type="evidence" value="ECO:0007669"/>
    <property type="project" value="UniProtKB-KW"/>
</dbReference>
<gene>
    <name evidence="3" type="ORF">ACAT0790_LOCUS54069</name>
</gene>
<dbReference type="InterPro" id="IPR013087">
    <property type="entry name" value="Znf_C2H2_type"/>
</dbReference>
<sequence>MVKTHTNRRQRLEVKKQMRDAEICPHCNRRCMNLEEHIKKEHGFRCDLCNKIFGQRVQWLNHMKDFHQTTEKVAERDSKVNLIDAWLNGQRTKGKAGKSGRAKNRICLKELSAVASAKAATAARGALDTGMEADSDEELSALPRCTECGAEGPQEAAALARQGLTYRCDLVGRRCATAAATCGSSAALSSSPVALAPPQPASLRAPSLAAAPLPTAFPFGFAAAPAPQASSFAATVALASCTSIASSAAKELAAAASVAVDDGDDDDL</sequence>
<dbReference type="SUPFAM" id="SSF57667">
    <property type="entry name" value="beta-beta-alpha zinc fingers"/>
    <property type="match status" value="1"/>
</dbReference>
<keyword evidence="1" id="KW-0479">Metal-binding</keyword>
<protein>
    <recommendedName>
        <fullName evidence="2">C2H2-type domain-containing protein</fullName>
    </recommendedName>
</protein>
<accession>A0A7S1WMT0</accession>
<dbReference type="PROSITE" id="PS50157">
    <property type="entry name" value="ZINC_FINGER_C2H2_2"/>
    <property type="match status" value="1"/>
</dbReference>
<dbReference type="SMART" id="SM00355">
    <property type="entry name" value="ZnF_C2H2"/>
    <property type="match status" value="2"/>
</dbReference>
<proteinExistence type="predicted"/>
<feature type="domain" description="C2H2-type" evidence="2">
    <location>
        <begin position="44"/>
        <end position="72"/>
    </location>
</feature>
<name>A0A7S1WMT0_ALECA</name>
<keyword evidence="1" id="KW-0862">Zinc</keyword>
<keyword evidence="1" id="KW-0863">Zinc-finger</keyword>
<dbReference type="AlphaFoldDB" id="A0A7S1WMT0"/>
<dbReference type="InterPro" id="IPR036236">
    <property type="entry name" value="Znf_C2H2_sf"/>
</dbReference>
<dbReference type="EMBL" id="HBGE01090789">
    <property type="protein sequence ID" value="CAD9177300.1"/>
    <property type="molecule type" value="Transcribed_RNA"/>
</dbReference>
<evidence type="ECO:0000313" key="3">
    <source>
        <dbReference type="EMBL" id="CAD9177300.1"/>
    </source>
</evidence>
<dbReference type="PROSITE" id="PS00028">
    <property type="entry name" value="ZINC_FINGER_C2H2_1"/>
    <property type="match status" value="1"/>
</dbReference>
<evidence type="ECO:0000259" key="2">
    <source>
        <dbReference type="PROSITE" id="PS50157"/>
    </source>
</evidence>